<dbReference type="EMBL" id="ASHM01023714">
    <property type="protein sequence ID" value="PNX71726.1"/>
    <property type="molecule type" value="Genomic_DNA"/>
</dbReference>
<organism evidence="1 2">
    <name type="scientific">Trifolium pratense</name>
    <name type="common">Red clover</name>
    <dbReference type="NCBI Taxonomy" id="57577"/>
    <lineage>
        <taxon>Eukaryota</taxon>
        <taxon>Viridiplantae</taxon>
        <taxon>Streptophyta</taxon>
        <taxon>Embryophyta</taxon>
        <taxon>Tracheophyta</taxon>
        <taxon>Spermatophyta</taxon>
        <taxon>Magnoliopsida</taxon>
        <taxon>eudicotyledons</taxon>
        <taxon>Gunneridae</taxon>
        <taxon>Pentapetalae</taxon>
        <taxon>rosids</taxon>
        <taxon>fabids</taxon>
        <taxon>Fabales</taxon>
        <taxon>Fabaceae</taxon>
        <taxon>Papilionoideae</taxon>
        <taxon>50 kb inversion clade</taxon>
        <taxon>NPAAA clade</taxon>
        <taxon>Hologalegina</taxon>
        <taxon>IRL clade</taxon>
        <taxon>Trifolieae</taxon>
        <taxon>Trifolium</taxon>
    </lineage>
</organism>
<gene>
    <name evidence="1" type="ORF">L195_g027609</name>
</gene>
<evidence type="ECO:0000313" key="2">
    <source>
        <dbReference type="Proteomes" id="UP000236291"/>
    </source>
</evidence>
<reference evidence="1 2" key="1">
    <citation type="journal article" date="2014" name="Am. J. Bot.">
        <title>Genome assembly and annotation for red clover (Trifolium pratense; Fabaceae).</title>
        <authorList>
            <person name="Istvanek J."/>
            <person name="Jaros M."/>
            <person name="Krenek A."/>
            <person name="Repkova J."/>
        </authorList>
    </citation>
    <scope>NUCLEOTIDE SEQUENCE [LARGE SCALE GENOMIC DNA]</scope>
    <source>
        <strain evidence="2">cv. Tatra</strain>
        <tissue evidence="1">Young leaves</tissue>
    </source>
</reference>
<reference evidence="1 2" key="2">
    <citation type="journal article" date="2017" name="Front. Plant Sci.">
        <title>Gene Classification and Mining of Molecular Markers Useful in Red Clover (Trifolium pratense) Breeding.</title>
        <authorList>
            <person name="Istvanek J."/>
            <person name="Dluhosova J."/>
            <person name="Dluhos P."/>
            <person name="Patkova L."/>
            <person name="Nedelnik J."/>
            <person name="Repkova J."/>
        </authorList>
    </citation>
    <scope>NUCLEOTIDE SEQUENCE [LARGE SCALE GENOMIC DNA]</scope>
    <source>
        <strain evidence="2">cv. Tatra</strain>
        <tissue evidence="1">Young leaves</tissue>
    </source>
</reference>
<comment type="caution">
    <text evidence="1">The sequence shown here is derived from an EMBL/GenBank/DDBJ whole genome shotgun (WGS) entry which is preliminary data.</text>
</comment>
<dbReference type="AlphaFoldDB" id="A0A2K3KZL8"/>
<protein>
    <submittedName>
        <fullName evidence="1">Uncharacterized protein</fullName>
    </submittedName>
</protein>
<dbReference type="Proteomes" id="UP000236291">
    <property type="component" value="Unassembled WGS sequence"/>
</dbReference>
<accession>A0A2K3KZL8</accession>
<evidence type="ECO:0000313" key="1">
    <source>
        <dbReference type="EMBL" id="PNX71726.1"/>
    </source>
</evidence>
<proteinExistence type="predicted"/>
<feature type="non-terminal residue" evidence="1">
    <location>
        <position position="84"/>
    </location>
</feature>
<name>A0A2K3KZL8_TRIPR</name>
<sequence length="84" mass="9500">MDNFGSIINNSYKGIEPNGNFESSCRPWLSRFISTPTRCVAFTLASTLLWSPSLPFRLDFAFNFAERDLAEGFLFVFVFSQMAG</sequence>